<organism evidence="1">
    <name type="scientific">Spodoptera frugiperda</name>
    <name type="common">Fall armyworm</name>
    <dbReference type="NCBI Taxonomy" id="7108"/>
    <lineage>
        <taxon>Eukaryota</taxon>
        <taxon>Metazoa</taxon>
        <taxon>Ecdysozoa</taxon>
        <taxon>Arthropoda</taxon>
        <taxon>Hexapoda</taxon>
        <taxon>Insecta</taxon>
        <taxon>Pterygota</taxon>
        <taxon>Neoptera</taxon>
        <taxon>Endopterygota</taxon>
        <taxon>Lepidoptera</taxon>
        <taxon>Glossata</taxon>
        <taxon>Ditrysia</taxon>
        <taxon>Noctuoidea</taxon>
        <taxon>Noctuidae</taxon>
        <taxon>Amphipyrinae</taxon>
        <taxon>Spodoptera</taxon>
    </lineage>
</organism>
<sequence>MNEVEGEAGGSVSLLLTKNYSVPTPAFRAGAPAYFMSSIPRHTTRRLSRFCVEIVQEACKMLR</sequence>
<accession>A0A2H1V2L5</accession>
<name>A0A2H1V2L5_SPOFR</name>
<evidence type="ECO:0000313" key="1">
    <source>
        <dbReference type="EMBL" id="SOQ34514.1"/>
    </source>
</evidence>
<dbReference type="AlphaFoldDB" id="A0A2H1V2L5"/>
<proteinExistence type="predicted"/>
<protein>
    <submittedName>
        <fullName evidence="1">SFRICE_003556</fullName>
    </submittedName>
</protein>
<dbReference type="EMBL" id="ODYU01000174">
    <property type="protein sequence ID" value="SOQ34514.1"/>
    <property type="molecule type" value="Genomic_DNA"/>
</dbReference>
<gene>
    <name evidence="1" type="ORF">SFRICE_003556</name>
</gene>
<reference evidence="1" key="1">
    <citation type="submission" date="2016-07" db="EMBL/GenBank/DDBJ databases">
        <authorList>
            <person name="Bretaudeau A."/>
        </authorList>
    </citation>
    <scope>NUCLEOTIDE SEQUENCE</scope>
    <source>
        <strain evidence="1">Rice</strain>
        <tissue evidence="1">Whole body</tissue>
    </source>
</reference>